<keyword evidence="5" id="KW-0614">Plasmid</keyword>
<feature type="domain" description="TauD/TfdA-like" evidence="4">
    <location>
        <begin position="40"/>
        <end position="314"/>
    </location>
</feature>
<evidence type="ECO:0000313" key="6">
    <source>
        <dbReference type="Proteomes" id="UP000061468"/>
    </source>
</evidence>
<evidence type="ECO:0000256" key="2">
    <source>
        <dbReference type="ARBA" id="ARBA00023002"/>
    </source>
</evidence>
<reference evidence="5 6" key="1">
    <citation type="submission" date="2015-12" db="EMBL/GenBank/DDBJ databases">
        <title>Intraspecies pangenome expansion in the marine bacterium Alteromonas.</title>
        <authorList>
            <person name="Lopez-Perez M."/>
            <person name="Rodriguez-Valera F."/>
        </authorList>
    </citation>
    <scope>NUCLEOTIDE SEQUENCE [LARGE SCALE GENOMIC DNA]</scope>
    <source>
        <strain evidence="5 6">UM8</strain>
        <plasmid evidence="5 6">pAMEDUM8_300</plasmid>
    </source>
</reference>
<evidence type="ECO:0000259" key="4">
    <source>
        <dbReference type="Pfam" id="PF02668"/>
    </source>
</evidence>
<keyword evidence="2" id="KW-0560">Oxidoreductase</keyword>
<dbReference type="Proteomes" id="UP000061468">
    <property type="component" value="Plasmid pAMEDUM8_300"/>
</dbReference>
<gene>
    <name evidence="5" type="ORF">AV942_21075</name>
</gene>
<dbReference type="InterPro" id="IPR050411">
    <property type="entry name" value="AlphaKG_dependent_hydroxylases"/>
</dbReference>
<dbReference type="InterPro" id="IPR042098">
    <property type="entry name" value="TauD-like_sf"/>
</dbReference>
<evidence type="ECO:0000313" key="5">
    <source>
        <dbReference type="EMBL" id="AMJ80873.1"/>
    </source>
</evidence>
<dbReference type="Pfam" id="PF02668">
    <property type="entry name" value="TauD"/>
    <property type="match status" value="1"/>
</dbReference>
<dbReference type="EMBL" id="CP013929">
    <property type="protein sequence ID" value="AMJ80873.1"/>
    <property type="molecule type" value="Genomic_DNA"/>
</dbReference>
<dbReference type="GO" id="GO:0017000">
    <property type="term" value="P:antibiotic biosynthetic process"/>
    <property type="evidence" value="ECO:0007669"/>
    <property type="project" value="UniProtKB-KW"/>
</dbReference>
<keyword evidence="3" id="KW-0045">Antibiotic biosynthesis</keyword>
<dbReference type="InterPro" id="IPR003819">
    <property type="entry name" value="TauD/TfdA-like"/>
</dbReference>
<dbReference type="PANTHER" id="PTHR10696">
    <property type="entry name" value="GAMMA-BUTYROBETAINE HYDROXYLASE-RELATED"/>
    <property type="match status" value="1"/>
</dbReference>
<evidence type="ECO:0000256" key="3">
    <source>
        <dbReference type="ARBA" id="ARBA00023194"/>
    </source>
</evidence>
<proteinExistence type="predicted"/>
<dbReference type="PANTHER" id="PTHR10696:SF56">
    <property type="entry name" value="TAUD_TFDA-LIKE DOMAIN-CONTAINING PROTEIN"/>
    <property type="match status" value="1"/>
</dbReference>
<dbReference type="GO" id="GO:0016706">
    <property type="term" value="F:2-oxoglutarate-dependent dioxygenase activity"/>
    <property type="evidence" value="ECO:0007669"/>
    <property type="project" value="UniProtKB-ARBA"/>
</dbReference>
<comment type="cofactor">
    <cofactor evidence="1">
        <name>Fe(2+)</name>
        <dbReference type="ChEBI" id="CHEBI:29033"/>
    </cofactor>
</comment>
<protein>
    <recommendedName>
        <fullName evidence="4">TauD/TfdA-like domain-containing protein</fullName>
    </recommendedName>
</protein>
<dbReference type="SUPFAM" id="SSF51197">
    <property type="entry name" value="Clavaminate synthase-like"/>
    <property type="match status" value="1"/>
</dbReference>
<name>A0AAC9F7W2_9ALTE</name>
<dbReference type="RefSeq" id="WP_015068696.1">
    <property type="nucleotide sequence ID" value="NZ_CAKMLI010000003.1"/>
</dbReference>
<dbReference type="Gene3D" id="3.60.130.10">
    <property type="entry name" value="Clavaminate synthase-like"/>
    <property type="match status" value="1"/>
</dbReference>
<geneLocation type="plasmid" evidence="5 6">
    <name>pAMEDUM8_300</name>
</geneLocation>
<evidence type="ECO:0000256" key="1">
    <source>
        <dbReference type="ARBA" id="ARBA00001954"/>
    </source>
</evidence>
<accession>A0AAC9F7W2</accession>
<sequence>MRSGPSLSDIGQLTLQKGQVVTLQAHNSAYSIISLVRNCKDELRQILNNHGAVLLRGFRAETPDILTVVVHSFGERPFQNQEETSPRTHLGEGVFTSTEYPNEHAIEFHNECSYQNQVPQFIFMHCMQAAKYGGYTRLASCGDILQQLPVALFNRFRQSGYIYERNYLPHTGLSWQQSLSLNSLDELKQYCDKENIELLVTDDHRIRTRQKRPCVAIHPDTGKALWLNHCLFFHNLSVPAEYRQSLGTQAQWQFPFDTRFGDGQAIDAPTMELVKRLYEQNAISVQWQPGDVLIFDNLSMAHARDSFEGERKLYLAMAKPVAWKDMEIHQDREVNA</sequence>
<dbReference type="AlphaFoldDB" id="A0AAC9F7W2"/>
<organism evidence="5 6">
    <name type="scientific">Alteromonas mediterranea</name>
    <dbReference type="NCBI Taxonomy" id="314275"/>
    <lineage>
        <taxon>Bacteria</taxon>
        <taxon>Pseudomonadati</taxon>
        <taxon>Pseudomonadota</taxon>
        <taxon>Gammaproteobacteria</taxon>
        <taxon>Alteromonadales</taxon>
        <taxon>Alteromonadaceae</taxon>
        <taxon>Alteromonas/Salinimonas group</taxon>
        <taxon>Alteromonas</taxon>
    </lineage>
</organism>